<evidence type="ECO:0008006" key="4">
    <source>
        <dbReference type="Google" id="ProtNLM"/>
    </source>
</evidence>
<dbReference type="GO" id="GO:0005737">
    <property type="term" value="C:cytoplasm"/>
    <property type="evidence" value="ECO:0007669"/>
    <property type="project" value="TreeGrafter"/>
</dbReference>
<sequence>MLPSPSVSRYQRRARLDTSPLKKLLETLTRRSRLTNLGVFLLTGLCALSLFFNLLYWTSNSSIGSTQYRNRASLLAVNRPESRTFLDHLIVVPCHAIWKGASHSWLDEKDWYLESYQTGPGRVQAFYEHISKSVQFAKEDPRSLLVFSGGQTKSISSTTEAESYLRLAQTAGILSKGFAQSLSSAEMRTTTENYAMDSYQNLLFSIARFHEFTGHFPTKITVIGYEFKRRRFTELHRKAIAWPQNKFNYVGVDPNHDGSGTNAIAGERQNGYLPYSVDLYGFHPYHTSSPEIAPLLDWCPGDSEGGEDALFEGDLPWDRIRHTISRDA</sequence>
<dbReference type="PANTHER" id="PTHR28110">
    <property type="entry name" value="TRANSMEMBRANE PROTEIN"/>
    <property type="match status" value="1"/>
</dbReference>
<dbReference type="STRING" id="93625.A0A409WFH3"/>
<feature type="transmembrane region" description="Helical" evidence="1">
    <location>
        <begin position="37"/>
        <end position="57"/>
    </location>
</feature>
<dbReference type="InParanoid" id="A0A409WFH3"/>
<dbReference type="InterPro" id="IPR055323">
    <property type="entry name" value="C57A10.07/YOR238W"/>
</dbReference>
<name>A0A409WFH3_PSICY</name>
<keyword evidence="1" id="KW-0472">Membrane</keyword>
<keyword evidence="1" id="KW-0812">Transmembrane</keyword>
<keyword evidence="3" id="KW-1185">Reference proteome</keyword>
<dbReference type="Proteomes" id="UP000283269">
    <property type="component" value="Unassembled WGS sequence"/>
</dbReference>
<dbReference type="FunCoup" id="A0A409WFH3">
    <property type="interactions" value="8"/>
</dbReference>
<evidence type="ECO:0000313" key="3">
    <source>
        <dbReference type="Proteomes" id="UP000283269"/>
    </source>
</evidence>
<dbReference type="EMBL" id="NHYD01003441">
    <property type="protein sequence ID" value="PPQ77221.1"/>
    <property type="molecule type" value="Genomic_DNA"/>
</dbReference>
<dbReference type="AlphaFoldDB" id="A0A409WFH3"/>
<protein>
    <recommendedName>
        <fullName evidence="4">DUF218 domain-containing protein</fullName>
    </recommendedName>
</protein>
<accession>A0A409WFH3</accession>
<reference evidence="2 3" key="1">
    <citation type="journal article" date="2018" name="Evol. Lett.">
        <title>Horizontal gene cluster transfer increased hallucinogenic mushroom diversity.</title>
        <authorList>
            <person name="Reynolds H.T."/>
            <person name="Vijayakumar V."/>
            <person name="Gluck-Thaler E."/>
            <person name="Korotkin H.B."/>
            <person name="Matheny P.B."/>
            <person name="Slot J.C."/>
        </authorList>
    </citation>
    <scope>NUCLEOTIDE SEQUENCE [LARGE SCALE GENOMIC DNA]</scope>
    <source>
        <strain evidence="2 3">2631</strain>
    </source>
</reference>
<comment type="caution">
    <text evidence="2">The sequence shown here is derived from an EMBL/GenBank/DDBJ whole genome shotgun (WGS) entry which is preliminary data.</text>
</comment>
<dbReference type="OrthoDB" id="4347at2759"/>
<keyword evidence="1" id="KW-1133">Transmembrane helix</keyword>
<proteinExistence type="predicted"/>
<organism evidence="2 3">
    <name type="scientific">Psilocybe cyanescens</name>
    <dbReference type="NCBI Taxonomy" id="93625"/>
    <lineage>
        <taxon>Eukaryota</taxon>
        <taxon>Fungi</taxon>
        <taxon>Dikarya</taxon>
        <taxon>Basidiomycota</taxon>
        <taxon>Agaricomycotina</taxon>
        <taxon>Agaricomycetes</taxon>
        <taxon>Agaricomycetidae</taxon>
        <taxon>Agaricales</taxon>
        <taxon>Agaricineae</taxon>
        <taxon>Strophariaceae</taxon>
        <taxon>Psilocybe</taxon>
    </lineage>
</organism>
<evidence type="ECO:0000256" key="1">
    <source>
        <dbReference type="SAM" id="Phobius"/>
    </source>
</evidence>
<dbReference type="PANTHER" id="PTHR28110:SF1">
    <property type="entry name" value="TRANSMEMBRANE PROTEIN"/>
    <property type="match status" value="1"/>
</dbReference>
<gene>
    <name evidence="2" type="ORF">CVT25_011067</name>
</gene>
<evidence type="ECO:0000313" key="2">
    <source>
        <dbReference type="EMBL" id="PPQ77221.1"/>
    </source>
</evidence>